<proteinExistence type="predicted"/>
<dbReference type="Gene3D" id="3.40.50.12090">
    <property type="match status" value="2"/>
</dbReference>
<dbReference type="PANTHER" id="PTHR30032">
    <property type="entry name" value="N-ACETYLMURAMOYL-L-ALANINE AMIDASE-RELATED"/>
    <property type="match status" value="1"/>
</dbReference>
<dbReference type="PANTHER" id="PTHR30032:SF8">
    <property type="entry name" value="GERMINATION-SPECIFIC N-ACETYLMURAMOYL-L-ALANINE AMIDASE"/>
    <property type="match status" value="1"/>
</dbReference>
<accession>F0SUR7</accession>
<dbReference type="InterPro" id="IPR038480">
    <property type="entry name" value="YuaB-like_sf"/>
</dbReference>
<dbReference type="CDD" id="cd14670">
    <property type="entry name" value="BslA_like"/>
    <property type="match status" value="1"/>
</dbReference>
<dbReference type="KEGG" id="sgy:Sgly_2345"/>
<dbReference type="InterPro" id="IPR007253">
    <property type="entry name" value="Cell_wall-bd_2"/>
</dbReference>
<dbReference type="Proteomes" id="UP000007488">
    <property type="component" value="Chromosome"/>
</dbReference>
<feature type="domain" description="N-acetylmuramoyl-L-alanine amidase" evidence="1">
    <location>
        <begin position="480"/>
        <end position="612"/>
    </location>
</feature>
<dbReference type="eggNOG" id="COG2247">
    <property type="taxonomic scope" value="Bacteria"/>
</dbReference>
<dbReference type="GO" id="GO:0008745">
    <property type="term" value="F:N-acetylmuramoyl-L-alanine amidase activity"/>
    <property type="evidence" value="ECO:0007669"/>
    <property type="project" value="InterPro"/>
</dbReference>
<dbReference type="InterPro" id="IPR051922">
    <property type="entry name" value="Bact_Sporulation_Assoc"/>
</dbReference>
<protein>
    <submittedName>
        <fullName evidence="2">N-acetylmuramoyl-L-alanine amidase family 2</fullName>
    </submittedName>
</protein>
<evidence type="ECO:0000313" key="2">
    <source>
        <dbReference type="EMBL" id="ADY56633.1"/>
    </source>
</evidence>
<dbReference type="EMBL" id="CP002547">
    <property type="protein sequence ID" value="ADY56633.1"/>
    <property type="molecule type" value="Genomic_DNA"/>
</dbReference>
<dbReference type="OrthoDB" id="189537at2"/>
<reference evidence="3" key="2">
    <citation type="submission" date="2011-02" db="EMBL/GenBank/DDBJ databases">
        <title>The complete genome of Syntrophobotulus glycolicus DSM 8271.</title>
        <authorList>
            <person name="Lucas S."/>
            <person name="Copeland A."/>
            <person name="Lapidus A."/>
            <person name="Bruce D."/>
            <person name="Goodwin L."/>
            <person name="Pitluck S."/>
            <person name="Kyrpides N."/>
            <person name="Mavromatis K."/>
            <person name="Pagani I."/>
            <person name="Ivanova N."/>
            <person name="Mikhailova N."/>
            <person name="Chertkov O."/>
            <person name="Held B."/>
            <person name="Detter J.C."/>
            <person name="Tapia R."/>
            <person name="Han C."/>
            <person name="Land M."/>
            <person name="Hauser L."/>
            <person name="Markowitz V."/>
            <person name="Cheng J.-F."/>
            <person name="Hugenholtz P."/>
            <person name="Woyke T."/>
            <person name="Wu D."/>
            <person name="Spring S."/>
            <person name="Schroeder M."/>
            <person name="Brambilla E."/>
            <person name="Klenk H.-P."/>
            <person name="Eisen J.A."/>
        </authorList>
    </citation>
    <scope>NUCLEOTIDE SEQUENCE [LARGE SCALE GENOMIC DNA]</scope>
    <source>
        <strain evidence="3">DSM 8271 / FlGlyR</strain>
    </source>
</reference>
<dbReference type="CDD" id="cd06583">
    <property type="entry name" value="PGRP"/>
    <property type="match status" value="1"/>
</dbReference>
<reference evidence="2 3" key="1">
    <citation type="journal article" date="2011" name="Stand. Genomic Sci.">
        <title>Complete genome sequence of Syntrophobotulus glycolicus type strain (FlGlyR).</title>
        <authorList>
            <person name="Han C."/>
            <person name="Mwirichia R."/>
            <person name="Chertkov O."/>
            <person name="Held B."/>
            <person name="Lapidus A."/>
            <person name="Nolan M."/>
            <person name="Lucas S."/>
            <person name="Hammon N."/>
            <person name="Deshpande S."/>
            <person name="Cheng J.F."/>
            <person name="Tapia R."/>
            <person name="Goodwin L."/>
            <person name="Pitluck S."/>
            <person name="Huntemann M."/>
            <person name="Liolios K."/>
            <person name="Ivanova N."/>
            <person name="Pagani I."/>
            <person name="Mavromatis K."/>
            <person name="Ovchinikova G."/>
            <person name="Pati A."/>
            <person name="Chen A."/>
            <person name="Palaniappan K."/>
            <person name="Land M."/>
            <person name="Hauser L."/>
            <person name="Brambilla E.M."/>
            <person name="Rohde M."/>
            <person name="Spring S."/>
            <person name="Sikorski J."/>
            <person name="Goker M."/>
            <person name="Woyke T."/>
            <person name="Bristow J."/>
            <person name="Eisen J.A."/>
            <person name="Markowitz V."/>
            <person name="Hugenholtz P."/>
            <person name="Kyrpides N.C."/>
            <person name="Klenk H.P."/>
            <person name="Detter J.C."/>
        </authorList>
    </citation>
    <scope>NUCLEOTIDE SEQUENCE [LARGE SCALE GENOMIC DNA]</scope>
    <source>
        <strain evidence="3">DSM 8271 / FlGlyR</strain>
    </source>
</reference>
<dbReference type="InterPro" id="IPR002502">
    <property type="entry name" value="Amidase_domain"/>
</dbReference>
<name>F0SUR7_SYNGF</name>
<dbReference type="AlphaFoldDB" id="F0SUR7"/>
<sequence>MNPKNCLKLFVFFWTICLVIFYGLEPSRAYADTNNIDRISGSDRYITANAISQKGWEQSDYVVLARGDDFADALCAGPLASKYNAPILMTQPAEISQSTLEEIKRLGAKHVIITGGTGAVSEGIEKTLKESGIKEITRLSGSNRYETSVKIARELSGTKAVLATGQNYPDALSISVVASKLGMPILLTNRNNLPDQVKEYISEQKITKTYVIGGEGAISSQIESAVPGAVRLEGVDRYETNINVMKNFETDFDFSHVYAAVGGGPKGNEFADALTGAVLAANTSSPLILVSKEVPQYTKSYLKTKMTSAARITGLGGEGVVSLNVLKIIAGQEETPDGMLEITPTSSVNGNTQTVTLTYTLASAMDNGTLEYVLPAQITAAPELDKIKIGSGGEDSLMAKQVLDEGRKLSISGITAAAGEKIVLTLANKTVPGVGNYAFRIFADADGEGDILPSSGTGKGAKTFISHATELAGISEKLISYNRPRTALEPKGFVIHSTASPGATAERIYGYFSSGDRQASSHYVADWTEIIRMIPESEVAWHAGPTANYRYLSIEMCEPKTKDPAQFQEVWNRTVLLVAEACVRYGWNTTDNVFSHYGISMMYHETDHTDPRGFLESYDKKWDDLLKAIDNKIAELKENIY</sequence>
<dbReference type="RefSeq" id="WP_013625498.1">
    <property type="nucleotide sequence ID" value="NC_015172.1"/>
</dbReference>
<dbReference type="eggNOG" id="COG5632">
    <property type="taxonomic scope" value="Bacteria"/>
</dbReference>
<dbReference type="InterPro" id="IPR034650">
    <property type="entry name" value="YuaB-like"/>
</dbReference>
<dbReference type="STRING" id="645991.Sgly_2345"/>
<gene>
    <name evidence="2" type="ordered locus">Sgly_2345</name>
</gene>
<dbReference type="GO" id="GO:0009253">
    <property type="term" value="P:peptidoglycan catabolic process"/>
    <property type="evidence" value="ECO:0007669"/>
    <property type="project" value="InterPro"/>
</dbReference>
<keyword evidence="3" id="KW-1185">Reference proteome</keyword>
<dbReference type="SMART" id="SM00644">
    <property type="entry name" value="Ami_2"/>
    <property type="match status" value="1"/>
</dbReference>
<dbReference type="InterPro" id="IPR036505">
    <property type="entry name" value="Amidase/PGRP_sf"/>
</dbReference>
<dbReference type="HOGENOM" id="CLU_426943_0_0_9"/>
<evidence type="ECO:0000313" key="3">
    <source>
        <dbReference type="Proteomes" id="UP000007488"/>
    </source>
</evidence>
<dbReference type="Pfam" id="PF17735">
    <property type="entry name" value="BslA"/>
    <property type="match status" value="1"/>
</dbReference>
<dbReference type="Gene3D" id="2.60.40.3490">
    <property type="match status" value="1"/>
</dbReference>
<dbReference type="Gene3D" id="3.40.80.10">
    <property type="entry name" value="Peptidoglycan recognition protein-like"/>
    <property type="match status" value="1"/>
</dbReference>
<evidence type="ECO:0000259" key="1">
    <source>
        <dbReference type="SMART" id="SM00644"/>
    </source>
</evidence>
<dbReference type="Pfam" id="PF01510">
    <property type="entry name" value="Amidase_2"/>
    <property type="match status" value="1"/>
</dbReference>
<organism evidence="2 3">
    <name type="scientific">Syntrophobotulus glycolicus (strain DSM 8271 / FlGlyR)</name>
    <dbReference type="NCBI Taxonomy" id="645991"/>
    <lineage>
        <taxon>Bacteria</taxon>
        <taxon>Bacillati</taxon>
        <taxon>Bacillota</taxon>
        <taxon>Clostridia</taxon>
        <taxon>Eubacteriales</taxon>
        <taxon>Desulfitobacteriaceae</taxon>
        <taxon>Syntrophobotulus</taxon>
    </lineage>
</organism>
<dbReference type="SUPFAM" id="SSF55846">
    <property type="entry name" value="N-acetylmuramoyl-L-alanine amidase-like"/>
    <property type="match status" value="1"/>
</dbReference>
<dbReference type="Pfam" id="PF04122">
    <property type="entry name" value="CW_binding_2"/>
    <property type="match status" value="3"/>
</dbReference>